<gene>
    <name evidence="3" type="ORF">ACFSKU_15895</name>
</gene>
<dbReference type="PANTHER" id="PTHR38593:SF1">
    <property type="entry name" value="BLR2558 PROTEIN"/>
    <property type="match status" value="1"/>
</dbReference>
<dbReference type="InterPro" id="IPR012347">
    <property type="entry name" value="Ferritin-like"/>
</dbReference>
<dbReference type="RefSeq" id="WP_229959368.1">
    <property type="nucleotide sequence ID" value="NZ_JAJJWI010000005.1"/>
</dbReference>
<sequence>MKKTVFESWKIFALLVSLVAVTSCDDDDGDIGLNLSAEEFVQQAAVTDMFEIQTGQMAVDKSETSMVVDFGQMIVDDHMQTNTLLSTLADEKNITMPTALTEEKRAIRDRLAGKDGVEFDKDFADSQVQAHEEAVELYERATNELDDDELRAFAETGLPILQQHLQEARDLKAITDAM</sequence>
<accession>A0ABW4X048</accession>
<dbReference type="PROSITE" id="PS51257">
    <property type="entry name" value="PROKAR_LIPOPROTEIN"/>
    <property type="match status" value="1"/>
</dbReference>
<evidence type="ECO:0000256" key="1">
    <source>
        <dbReference type="SAM" id="Coils"/>
    </source>
</evidence>
<evidence type="ECO:0000259" key="2">
    <source>
        <dbReference type="Pfam" id="PF13628"/>
    </source>
</evidence>
<dbReference type="Gene3D" id="1.20.1260.10">
    <property type="match status" value="1"/>
</dbReference>
<feature type="domain" description="DUF4142" evidence="2">
    <location>
        <begin position="37"/>
        <end position="171"/>
    </location>
</feature>
<dbReference type="Proteomes" id="UP001597369">
    <property type="component" value="Unassembled WGS sequence"/>
</dbReference>
<keyword evidence="1" id="KW-0175">Coiled coil</keyword>
<proteinExistence type="predicted"/>
<evidence type="ECO:0000313" key="4">
    <source>
        <dbReference type="Proteomes" id="UP001597369"/>
    </source>
</evidence>
<name>A0ABW4X048_9BACT</name>
<dbReference type="Pfam" id="PF13628">
    <property type="entry name" value="DUF4142"/>
    <property type="match status" value="1"/>
</dbReference>
<feature type="coiled-coil region" evidence="1">
    <location>
        <begin position="121"/>
        <end position="151"/>
    </location>
</feature>
<keyword evidence="4" id="KW-1185">Reference proteome</keyword>
<dbReference type="InterPro" id="IPR025419">
    <property type="entry name" value="DUF4142"/>
</dbReference>
<dbReference type="PANTHER" id="PTHR38593">
    <property type="entry name" value="BLR2558 PROTEIN"/>
    <property type="match status" value="1"/>
</dbReference>
<evidence type="ECO:0000313" key="3">
    <source>
        <dbReference type="EMBL" id="MFD2068372.1"/>
    </source>
</evidence>
<protein>
    <submittedName>
        <fullName evidence="3">DUF4142 domain-containing protein</fullName>
    </submittedName>
</protein>
<reference evidence="4" key="1">
    <citation type="journal article" date="2019" name="Int. J. Syst. Evol. Microbiol.">
        <title>The Global Catalogue of Microorganisms (GCM) 10K type strain sequencing project: providing services to taxonomists for standard genome sequencing and annotation.</title>
        <authorList>
            <consortium name="The Broad Institute Genomics Platform"/>
            <consortium name="The Broad Institute Genome Sequencing Center for Infectious Disease"/>
            <person name="Wu L."/>
            <person name="Ma J."/>
        </authorList>
    </citation>
    <scope>NUCLEOTIDE SEQUENCE [LARGE SCALE GENOMIC DNA]</scope>
    <source>
        <strain evidence="4">JCM 16545</strain>
    </source>
</reference>
<organism evidence="3 4">
    <name type="scientific">Pontibacter silvestris</name>
    <dbReference type="NCBI Taxonomy" id="2305183"/>
    <lineage>
        <taxon>Bacteria</taxon>
        <taxon>Pseudomonadati</taxon>
        <taxon>Bacteroidota</taxon>
        <taxon>Cytophagia</taxon>
        <taxon>Cytophagales</taxon>
        <taxon>Hymenobacteraceae</taxon>
        <taxon>Pontibacter</taxon>
    </lineage>
</organism>
<dbReference type="EMBL" id="JBHUHV010000053">
    <property type="protein sequence ID" value="MFD2068372.1"/>
    <property type="molecule type" value="Genomic_DNA"/>
</dbReference>
<comment type="caution">
    <text evidence="3">The sequence shown here is derived from an EMBL/GenBank/DDBJ whole genome shotgun (WGS) entry which is preliminary data.</text>
</comment>